<comment type="caution">
    <text evidence="7">The sequence shown here is derived from an EMBL/GenBank/DDBJ whole genome shotgun (WGS) entry which is preliminary data.</text>
</comment>
<keyword evidence="5 6" id="KW-0472">Membrane</keyword>
<evidence type="ECO:0000256" key="6">
    <source>
        <dbReference type="SAM" id="Phobius"/>
    </source>
</evidence>
<dbReference type="InterPro" id="IPR051611">
    <property type="entry name" value="ECF_transporter_component"/>
</dbReference>
<organism evidence="7 8">
    <name type="scientific">Reticulibacter mediterranei</name>
    <dbReference type="NCBI Taxonomy" id="2778369"/>
    <lineage>
        <taxon>Bacteria</taxon>
        <taxon>Bacillati</taxon>
        <taxon>Chloroflexota</taxon>
        <taxon>Ktedonobacteria</taxon>
        <taxon>Ktedonobacterales</taxon>
        <taxon>Reticulibacteraceae</taxon>
        <taxon>Reticulibacter</taxon>
    </lineage>
</organism>
<protein>
    <recommendedName>
        <fullName evidence="9">Cobalt ECF transporter T component CbiQ</fullName>
    </recommendedName>
</protein>
<dbReference type="CDD" id="cd16914">
    <property type="entry name" value="EcfT"/>
    <property type="match status" value="1"/>
</dbReference>
<dbReference type="Proteomes" id="UP000597444">
    <property type="component" value="Unassembled WGS sequence"/>
</dbReference>
<dbReference type="EMBL" id="BNJK01000001">
    <property type="protein sequence ID" value="GHO92144.1"/>
    <property type="molecule type" value="Genomic_DNA"/>
</dbReference>
<keyword evidence="2" id="KW-1003">Cell membrane</keyword>
<evidence type="ECO:0000256" key="5">
    <source>
        <dbReference type="ARBA" id="ARBA00023136"/>
    </source>
</evidence>
<dbReference type="AlphaFoldDB" id="A0A8J3IB38"/>
<reference evidence="7" key="1">
    <citation type="submission" date="2020-10" db="EMBL/GenBank/DDBJ databases">
        <title>Taxonomic study of unclassified bacteria belonging to the class Ktedonobacteria.</title>
        <authorList>
            <person name="Yabe S."/>
            <person name="Wang C.M."/>
            <person name="Zheng Y."/>
            <person name="Sakai Y."/>
            <person name="Cavaletti L."/>
            <person name="Monciardini P."/>
            <person name="Donadio S."/>
        </authorList>
    </citation>
    <scope>NUCLEOTIDE SEQUENCE</scope>
    <source>
        <strain evidence="7">ID150040</strain>
    </source>
</reference>
<keyword evidence="8" id="KW-1185">Reference proteome</keyword>
<feature type="transmembrane region" description="Helical" evidence="6">
    <location>
        <begin position="38"/>
        <end position="55"/>
    </location>
</feature>
<evidence type="ECO:0000256" key="4">
    <source>
        <dbReference type="ARBA" id="ARBA00022989"/>
    </source>
</evidence>
<name>A0A8J3IB38_9CHLR</name>
<accession>A0A8J3IB38</accession>
<feature type="transmembrane region" description="Helical" evidence="6">
    <location>
        <begin position="12"/>
        <end position="32"/>
    </location>
</feature>
<proteinExistence type="predicted"/>
<keyword evidence="3 6" id="KW-0812">Transmembrane</keyword>
<dbReference type="InterPro" id="IPR003339">
    <property type="entry name" value="ABC/ECF_trnsptr_transmembrane"/>
</dbReference>
<evidence type="ECO:0000256" key="1">
    <source>
        <dbReference type="ARBA" id="ARBA00004141"/>
    </source>
</evidence>
<gene>
    <name evidence="7" type="ORF">KSF_021920</name>
</gene>
<dbReference type="Pfam" id="PF02361">
    <property type="entry name" value="CbiQ"/>
    <property type="match status" value="1"/>
</dbReference>
<evidence type="ECO:0000256" key="2">
    <source>
        <dbReference type="ARBA" id="ARBA00022475"/>
    </source>
</evidence>
<sequence>MQTFYYETDSLLHRLNPLSKVLALMPALIFVALTTDPWTPVAFIGFIAILLLTIGKVPLIRLARIAGPILLMMISFGLIYPFAARADLVSNSPVLLHLGPLTVYQAGVINGLIVILRTCALLSLSLLFTLTTDTSDFIRAMVQQWKLPYKLGYGALAAFRFLPMLQAEMQLIQAAHKVRGIADRGAFAFIMIACGAMQSHFWQRQFGAQSEPRWQWMGERLASFPHALTTNSSASLCPTICSSRASGCSIS</sequence>
<evidence type="ECO:0000313" key="7">
    <source>
        <dbReference type="EMBL" id="GHO92144.1"/>
    </source>
</evidence>
<dbReference type="GO" id="GO:0005886">
    <property type="term" value="C:plasma membrane"/>
    <property type="evidence" value="ECO:0007669"/>
    <property type="project" value="UniProtKB-ARBA"/>
</dbReference>
<feature type="transmembrane region" description="Helical" evidence="6">
    <location>
        <begin position="62"/>
        <end position="83"/>
    </location>
</feature>
<feature type="transmembrane region" description="Helical" evidence="6">
    <location>
        <begin position="103"/>
        <end position="130"/>
    </location>
</feature>
<evidence type="ECO:0000313" key="8">
    <source>
        <dbReference type="Proteomes" id="UP000597444"/>
    </source>
</evidence>
<keyword evidence="4 6" id="KW-1133">Transmembrane helix</keyword>
<dbReference type="PANTHER" id="PTHR34857">
    <property type="entry name" value="SLL0384 PROTEIN"/>
    <property type="match status" value="1"/>
</dbReference>
<evidence type="ECO:0000256" key="3">
    <source>
        <dbReference type="ARBA" id="ARBA00022692"/>
    </source>
</evidence>
<comment type="subcellular location">
    <subcellularLocation>
        <location evidence="1">Membrane</location>
        <topology evidence="1">Multi-pass membrane protein</topology>
    </subcellularLocation>
</comment>
<dbReference type="PANTHER" id="PTHR34857:SF2">
    <property type="entry name" value="SLL0384 PROTEIN"/>
    <property type="match status" value="1"/>
</dbReference>
<evidence type="ECO:0008006" key="9">
    <source>
        <dbReference type="Google" id="ProtNLM"/>
    </source>
</evidence>